<evidence type="ECO:0000256" key="2">
    <source>
        <dbReference type="ARBA" id="ARBA00022670"/>
    </source>
</evidence>
<dbReference type="GO" id="GO:0003697">
    <property type="term" value="F:single-stranded DNA binding"/>
    <property type="evidence" value="ECO:0007669"/>
    <property type="project" value="InterPro"/>
</dbReference>
<keyword evidence="3" id="KW-0227">DNA damage</keyword>
<dbReference type="Gene3D" id="3.90.1680.10">
    <property type="entry name" value="SOS response associated peptidase-like"/>
    <property type="match status" value="1"/>
</dbReference>
<comment type="similarity">
    <text evidence="1 8">Belongs to the SOS response-associated peptidase family.</text>
</comment>
<dbReference type="GO" id="GO:0016829">
    <property type="term" value="F:lyase activity"/>
    <property type="evidence" value="ECO:0007669"/>
    <property type="project" value="UniProtKB-KW"/>
</dbReference>
<keyword evidence="4 8" id="KW-0378">Hydrolase</keyword>
<evidence type="ECO:0000256" key="3">
    <source>
        <dbReference type="ARBA" id="ARBA00022763"/>
    </source>
</evidence>
<dbReference type="Pfam" id="PF02586">
    <property type="entry name" value="SRAP"/>
    <property type="match status" value="1"/>
</dbReference>
<name>A0AAJ2VCG8_DELAC</name>
<sequence>MGNRYSSPDISDIDELYPLQGPAPKKGWGVYIVPLAYGPYIKACECLEVGQWGLIPTTSPSRRPLNLDGSPMSTEKAFRETLSNDYVFGPSWHAGRRCLIPVSSWIENYSGLSGRSINWMFRRSDGNPAMLAGLYSEWIDPVSGEKVPNYTVITQDAGAHPILSLMHRPGREKRCVVVLERQDWDAWLHCTPAQADSLIKLPMMGTLKSGAENPDEEALLPLEQLRALKAGG</sequence>
<dbReference type="RefSeq" id="WP_319076111.1">
    <property type="nucleotide sequence ID" value="NZ_JAWWMZ010000012.1"/>
</dbReference>
<comment type="caution">
    <text evidence="9">The sequence shown here is derived from an EMBL/GenBank/DDBJ whole genome shotgun (WGS) entry which is preliminary data.</text>
</comment>
<dbReference type="AlphaFoldDB" id="A0AAJ2VCG8"/>
<dbReference type="InterPro" id="IPR036590">
    <property type="entry name" value="SRAP-like"/>
</dbReference>
<dbReference type="InterPro" id="IPR003738">
    <property type="entry name" value="SRAP"/>
</dbReference>
<organism evidence="9 10">
    <name type="scientific">Delftia acidovorans</name>
    <name type="common">Pseudomonas acidovorans</name>
    <name type="synonym">Comamonas acidovorans</name>
    <dbReference type="NCBI Taxonomy" id="80866"/>
    <lineage>
        <taxon>Bacteria</taxon>
        <taxon>Pseudomonadati</taxon>
        <taxon>Pseudomonadota</taxon>
        <taxon>Betaproteobacteria</taxon>
        <taxon>Burkholderiales</taxon>
        <taxon>Comamonadaceae</taxon>
        <taxon>Delftia</taxon>
    </lineage>
</organism>
<dbReference type="PANTHER" id="PTHR13604:SF0">
    <property type="entry name" value="ABASIC SITE PROCESSING PROTEIN HMCES"/>
    <property type="match status" value="1"/>
</dbReference>
<dbReference type="EC" id="3.4.-.-" evidence="8"/>
<accession>A0AAJ2VCG8</accession>
<protein>
    <recommendedName>
        <fullName evidence="8">Abasic site processing protein</fullName>
        <ecNumber evidence="8">3.4.-.-</ecNumber>
    </recommendedName>
</protein>
<evidence type="ECO:0000313" key="10">
    <source>
        <dbReference type="Proteomes" id="UP001287445"/>
    </source>
</evidence>
<dbReference type="PANTHER" id="PTHR13604">
    <property type="entry name" value="DC12-RELATED"/>
    <property type="match status" value="1"/>
</dbReference>
<proteinExistence type="inferred from homology"/>
<evidence type="ECO:0000313" key="9">
    <source>
        <dbReference type="EMBL" id="MDX4956597.1"/>
    </source>
</evidence>
<dbReference type="EMBL" id="JAWWMZ010000012">
    <property type="protein sequence ID" value="MDX4956597.1"/>
    <property type="molecule type" value="Genomic_DNA"/>
</dbReference>
<evidence type="ECO:0000256" key="6">
    <source>
        <dbReference type="ARBA" id="ARBA00023125"/>
    </source>
</evidence>
<evidence type="ECO:0000256" key="5">
    <source>
        <dbReference type="ARBA" id="ARBA00023124"/>
    </source>
</evidence>
<keyword evidence="7" id="KW-0456">Lyase</keyword>
<evidence type="ECO:0000256" key="4">
    <source>
        <dbReference type="ARBA" id="ARBA00022801"/>
    </source>
</evidence>
<dbReference type="Proteomes" id="UP001287445">
    <property type="component" value="Unassembled WGS sequence"/>
</dbReference>
<evidence type="ECO:0000256" key="8">
    <source>
        <dbReference type="RuleBase" id="RU364100"/>
    </source>
</evidence>
<evidence type="ECO:0000256" key="7">
    <source>
        <dbReference type="ARBA" id="ARBA00023239"/>
    </source>
</evidence>
<dbReference type="SUPFAM" id="SSF143081">
    <property type="entry name" value="BB1717-like"/>
    <property type="match status" value="1"/>
</dbReference>
<keyword evidence="5" id="KW-0190">Covalent protein-DNA linkage</keyword>
<dbReference type="GO" id="GO:0106300">
    <property type="term" value="P:protein-DNA covalent cross-linking repair"/>
    <property type="evidence" value="ECO:0007669"/>
    <property type="project" value="InterPro"/>
</dbReference>
<gene>
    <name evidence="9" type="ORF">SGN30_24570</name>
</gene>
<keyword evidence="6" id="KW-0238">DNA-binding</keyword>
<evidence type="ECO:0000256" key="1">
    <source>
        <dbReference type="ARBA" id="ARBA00008136"/>
    </source>
</evidence>
<dbReference type="GO" id="GO:0006508">
    <property type="term" value="P:proteolysis"/>
    <property type="evidence" value="ECO:0007669"/>
    <property type="project" value="UniProtKB-KW"/>
</dbReference>
<reference evidence="9" key="1">
    <citation type="submission" date="2023-11" db="EMBL/GenBank/DDBJ databases">
        <title>Identification and selenium tolerance of Delftia acidovorans R3-25.</title>
        <authorList>
            <person name="Zhang S."/>
            <person name="Liu Y."/>
            <person name="Guo Y."/>
        </authorList>
    </citation>
    <scope>NUCLEOTIDE SEQUENCE</scope>
    <source>
        <strain evidence="9">R3-25</strain>
    </source>
</reference>
<keyword evidence="2 8" id="KW-0645">Protease</keyword>
<dbReference type="GO" id="GO:0008233">
    <property type="term" value="F:peptidase activity"/>
    <property type="evidence" value="ECO:0007669"/>
    <property type="project" value="UniProtKB-KW"/>
</dbReference>